<evidence type="ECO:0000313" key="5">
    <source>
        <dbReference type="EMBL" id="QDS74769.1"/>
    </source>
</evidence>
<dbReference type="InterPro" id="IPR050955">
    <property type="entry name" value="Plant_Biomass_Hydrol_Est"/>
</dbReference>
<keyword evidence="1 4" id="KW-0719">Serine esterase</keyword>
<evidence type="ECO:0000256" key="1">
    <source>
        <dbReference type="ARBA" id="ARBA00022487"/>
    </source>
</evidence>
<dbReference type="GO" id="GO:0045493">
    <property type="term" value="P:xylan catabolic process"/>
    <property type="evidence" value="ECO:0007669"/>
    <property type="project" value="UniProtKB-UniRule"/>
</dbReference>
<dbReference type="Pfam" id="PF10503">
    <property type="entry name" value="Esterase_PHB"/>
    <property type="match status" value="1"/>
</dbReference>
<reference evidence="5 6" key="1">
    <citation type="submission" date="2019-07" db="EMBL/GenBank/DDBJ databases">
        <title>Finished genome of Venturia effusa.</title>
        <authorList>
            <person name="Young C.A."/>
            <person name="Cox M.P."/>
            <person name="Ganley A.R.D."/>
            <person name="David W.J."/>
        </authorList>
    </citation>
    <scope>NUCLEOTIDE SEQUENCE [LARGE SCALE GENOMIC DNA]</scope>
    <source>
        <strain evidence="6">albino</strain>
    </source>
</reference>
<dbReference type="Gene3D" id="3.40.50.1820">
    <property type="entry name" value="alpha/beta hydrolase"/>
    <property type="match status" value="1"/>
</dbReference>
<feature type="chain" id="PRO_5029037356" description="Carboxylic ester hydrolase" evidence="4">
    <location>
        <begin position="19"/>
        <end position="299"/>
    </location>
</feature>
<dbReference type="Proteomes" id="UP000316270">
    <property type="component" value="Chromosome 12"/>
</dbReference>
<dbReference type="SUPFAM" id="SSF53474">
    <property type="entry name" value="alpha/beta-Hydrolases"/>
    <property type="match status" value="1"/>
</dbReference>
<keyword evidence="4" id="KW-0964">Secreted</keyword>
<dbReference type="EC" id="3.1.1.-" evidence="4"/>
<dbReference type="PANTHER" id="PTHR43037">
    <property type="entry name" value="UNNAMED PRODUCT-RELATED"/>
    <property type="match status" value="1"/>
</dbReference>
<evidence type="ECO:0000256" key="4">
    <source>
        <dbReference type="RuleBase" id="RU367147"/>
    </source>
</evidence>
<dbReference type="InterPro" id="IPR029058">
    <property type="entry name" value="AB_hydrolase_fold"/>
</dbReference>
<feature type="signal peptide" evidence="4">
    <location>
        <begin position="1"/>
        <end position="18"/>
    </location>
</feature>
<comment type="function">
    <text evidence="4">Esterase involved in the hydrolysis of xylan, a major structural heterogeneous polysaccharide found in plant biomass representing the second most abundant polysaccharide in the biosphere, after cellulose.</text>
</comment>
<keyword evidence="4" id="KW-0624">Polysaccharide degradation</keyword>
<keyword evidence="6" id="KW-1185">Reference proteome</keyword>
<evidence type="ECO:0000256" key="3">
    <source>
        <dbReference type="ARBA" id="ARBA00022801"/>
    </source>
</evidence>
<dbReference type="GO" id="GO:0005576">
    <property type="term" value="C:extracellular region"/>
    <property type="evidence" value="ECO:0007669"/>
    <property type="project" value="UniProtKB-SubCell"/>
</dbReference>
<comment type="similarity">
    <text evidence="4">Belongs to the carbohydrate esterase 1 (CE1) family.</text>
</comment>
<accession>A0A517LGM8</accession>
<organism evidence="5 6">
    <name type="scientific">Venturia effusa</name>
    <dbReference type="NCBI Taxonomy" id="50376"/>
    <lineage>
        <taxon>Eukaryota</taxon>
        <taxon>Fungi</taxon>
        <taxon>Dikarya</taxon>
        <taxon>Ascomycota</taxon>
        <taxon>Pezizomycotina</taxon>
        <taxon>Dothideomycetes</taxon>
        <taxon>Pleosporomycetidae</taxon>
        <taxon>Venturiales</taxon>
        <taxon>Venturiaceae</taxon>
        <taxon>Venturia</taxon>
    </lineage>
</organism>
<dbReference type="InterPro" id="IPR010126">
    <property type="entry name" value="Esterase_phb"/>
</dbReference>
<evidence type="ECO:0000256" key="2">
    <source>
        <dbReference type="ARBA" id="ARBA00022729"/>
    </source>
</evidence>
<dbReference type="AlphaFoldDB" id="A0A517LGM8"/>
<gene>
    <name evidence="5" type="ORF">FKW77_001566</name>
</gene>
<keyword evidence="4" id="KW-0119">Carbohydrate metabolism</keyword>
<dbReference type="STRING" id="50376.A0A517LGM8"/>
<dbReference type="PANTHER" id="PTHR43037:SF5">
    <property type="entry name" value="FERULOYL ESTERASE"/>
    <property type="match status" value="1"/>
</dbReference>
<proteinExistence type="inferred from homology"/>
<dbReference type="GO" id="GO:0052689">
    <property type="term" value="F:carboxylic ester hydrolase activity"/>
    <property type="evidence" value="ECO:0007669"/>
    <property type="project" value="UniProtKB-KW"/>
</dbReference>
<keyword evidence="2 4" id="KW-0732">Signal</keyword>
<dbReference type="OrthoDB" id="2425929at2759"/>
<evidence type="ECO:0000313" key="6">
    <source>
        <dbReference type="Proteomes" id="UP000316270"/>
    </source>
</evidence>
<keyword evidence="3 4" id="KW-0378">Hydrolase</keyword>
<sequence length="299" mass="31718">MFLSLLLHLVTLFHVCVAAVTPGSLSLIAPTSFANPTNASFNLYVPKTLAANPALLVAIHYCTGSGPGFYQDTQYAKFADTHGFIVVYPGSPNADHCWDVSSAASLSNTEKGDSGSIVGMVKWTLKNYPSIDTKKVFLVGESSGAMMTNVLSAAYPNIFTASVVYAGVPAGCFVATGHPLGVDWWNSSCSAGKSIATPALWAATAKAMGPKNYMGARPKMLIYHGSKDALLNPQNYEEEIKQWSGVFGYDQPISTAKATPAADHVTTTYGPLLKGVLGANEPHSLAMFPSNDMAWFGFT</sequence>
<dbReference type="EMBL" id="CP042196">
    <property type="protein sequence ID" value="QDS74769.1"/>
    <property type="molecule type" value="Genomic_DNA"/>
</dbReference>
<name>A0A517LGM8_9PEZI</name>
<comment type="subcellular location">
    <subcellularLocation>
        <location evidence="4">Secreted</location>
    </subcellularLocation>
</comment>
<protein>
    <recommendedName>
        <fullName evidence="4">Carboxylic ester hydrolase</fullName>
        <ecNumber evidence="4">3.1.1.-</ecNumber>
    </recommendedName>
</protein>
<dbReference type="NCBIfam" id="TIGR01840">
    <property type="entry name" value="esterase_phb"/>
    <property type="match status" value="1"/>
</dbReference>